<name>A0A0W0WED0_9GAMM</name>
<dbReference type="EMBL" id="LNYH01000026">
    <property type="protein sequence ID" value="KTD30699.1"/>
    <property type="molecule type" value="Genomic_DNA"/>
</dbReference>
<sequence length="168" mass="18526">MTGFFETISKHLSIRAFSSSSPHRNAERACGATQVIASSVQSLSPATLVPAKFAQSLISFYTIFRSDTHASEKTLHVLQGLIALTQLSLAAILLFQDLDCNEEEEFICTAAFLMDLLYAGTLATGWVPSEFSKDPYLTPEAKHGEKMADKSQDEDEEETEEEDNSLRV</sequence>
<protein>
    <submittedName>
        <fullName evidence="2">Uncharacterized protein</fullName>
    </submittedName>
</protein>
<feature type="compositionally biased region" description="Basic and acidic residues" evidence="1">
    <location>
        <begin position="140"/>
        <end position="151"/>
    </location>
</feature>
<dbReference type="Proteomes" id="UP000054761">
    <property type="component" value="Unassembled WGS sequence"/>
</dbReference>
<evidence type="ECO:0000313" key="2">
    <source>
        <dbReference type="EMBL" id="KTD30699.1"/>
    </source>
</evidence>
<evidence type="ECO:0000313" key="3">
    <source>
        <dbReference type="Proteomes" id="UP000054761"/>
    </source>
</evidence>
<feature type="region of interest" description="Disordered" evidence="1">
    <location>
        <begin position="131"/>
        <end position="168"/>
    </location>
</feature>
<reference evidence="2 3" key="1">
    <citation type="submission" date="2015-11" db="EMBL/GenBank/DDBJ databases">
        <title>Genomic analysis of 38 Legionella species identifies large and diverse effector repertoires.</title>
        <authorList>
            <person name="Burstein D."/>
            <person name="Amaro F."/>
            <person name="Zusman T."/>
            <person name="Lifshitz Z."/>
            <person name="Cohen O."/>
            <person name="Gilbert J.A."/>
            <person name="Pupko T."/>
            <person name="Shuman H.A."/>
            <person name="Segal G."/>
        </authorList>
    </citation>
    <scope>NUCLEOTIDE SEQUENCE [LARGE SCALE GENOMIC DNA]</scope>
    <source>
        <strain evidence="2 3">Bercovier 4</strain>
    </source>
</reference>
<dbReference type="PATRIC" id="fig|454.4.peg.733"/>
<organism evidence="2 3">
    <name type="scientific">Legionella israelensis</name>
    <dbReference type="NCBI Taxonomy" id="454"/>
    <lineage>
        <taxon>Bacteria</taxon>
        <taxon>Pseudomonadati</taxon>
        <taxon>Pseudomonadota</taxon>
        <taxon>Gammaproteobacteria</taxon>
        <taxon>Legionellales</taxon>
        <taxon>Legionellaceae</taxon>
        <taxon>Legionella</taxon>
    </lineage>
</organism>
<proteinExistence type="predicted"/>
<evidence type="ECO:0000256" key="1">
    <source>
        <dbReference type="SAM" id="MobiDB-lite"/>
    </source>
</evidence>
<keyword evidence="3" id="KW-1185">Reference proteome</keyword>
<gene>
    <name evidence="2" type="ORF">Lisr_0685</name>
</gene>
<dbReference type="AlphaFoldDB" id="A0A0W0WED0"/>
<accession>A0A0W0WED0</accession>
<comment type="caution">
    <text evidence="2">The sequence shown here is derived from an EMBL/GenBank/DDBJ whole genome shotgun (WGS) entry which is preliminary data.</text>
</comment>
<feature type="compositionally biased region" description="Acidic residues" evidence="1">
    <location>
        <begin position="152"/>
        <end position="168"/>
    </location>
</feature>
<dbReference type="RefSeq" id="WP_065235971.1">
    <property type="nucleotide sequence ID" value="NZ_CAAAJA010000024.1"/>
</dbReference>